<dbReference type="EMBL" id="OPYN01000085">
    <property type="protein sequence ID" value="SPO60406.1"/>
    <property type="molecule type" value="Genomic_DNA"/>
</dbReference>
<comment type="caution">
    <text evidence="1">The sequence shown here is derived from an EMBL/GenBank/DDBJ whole genome shotgun (WGS) entry which is preliminary data.</text>
</comment>
<keyword evidence="2" id="KW-1185">Reference proteome</keyword>
<dbReference type="AlphaFoldDB" id="A0AAQ1P8D7"/>
<organism evidence="1 2">
    <name type="scientific">Pseudomonas inefficax</name>
    <dbReference type="NCBI Taxonomy" id="2078786"/>
    <lineage>
        <taxon>Bacteria</taxon>
        <taxon>Pseudomonadati</taxon>
        <taxon>Pseudomonadota</taxon>
        <taxon>Gammaproteobacteria</taxon>
        <taxon>Pseudomonadales</taxon>
        <taxon>Pseudomonadaceae</taxon>
        <taxon>Pseudomonas</taxon>
    </lineage>
</organism>
<evidence type="ECO:0000313" key="1">
    <source>
        <dbReference type="EMBL" id="SPO60406.1"/>
    </source>
</evidence>
<protein>
    <submittedName>
        <fullName evidence="1">Uncharacterized protein</fullName>
    </submittedName>
</protein>
<proteinExistence type="predicted"/>
<name>A0AAQ1P8D7_9PSED</name>
<accession>A0AAQ1P8D7</accession>
<dbReference type="Proteomes" id="UP000294335">
    <property type="component" value="Unassembled WGS sequence"/>
</dbReference>
<dbReference type="RefSeq" id="WP_133970784.1">
    <property type="nucleotide sequence ID" value="NZ_OPYN01000085.1"/>
</dbReference>
<evidence type="ECO:0000313" key="2">
    <source>
        <dbReference type="Proteomes" id="UP000294335"/>
    </source>
</evidence>
<reference evidence="1 2" key="1">
    <citation type="submission" date="2018-02" db="EMBL/GenBank/DDBJ databases">
        <authorList>
            <person name="Dubost A."/>
        </authorList>
    </citation>
    <scope>NUCLEOTIDE SEQUENCE [LARGE SCALE GENOMIC DNA]</scope>
    <source>
        <strain evidence="2">JV551A3</strain>
    </source>
</reference>
<gene>
    <name evidence="1" type="ORF">JV551A3_V1_850027</name>
</gene>
<sequence>MPHLIDFDGLEKNLFILQHLCYASKKFCTKNKISRDAEEFIDYEWWEYAGLLKSIVSNTVIESAIKIRMLQDFAQKESEDVDLSTMDQEACENLSIGIVRKGAIVLSLRESCNKIVHATEARMGWSNAGNANDSPEYWNGIYALWGENRGAKWEVELNIEAWCIAMIRFNKIVQEKVDWHHIFKYDE</sequence>